<gene>
    <name evidence="3" type="ORF">ACFO3I_03745</name>
</gene>
<dbReference type="RefSeq" id="WP_377331882.1">
    <property type="nucleotide sequence ID" value="NZ_JBHSGB010000004.1"/>
</dbReference>
<sequence length="241" mass="25960">MLTDQEFLRYSRQLMLPEFGEAAQQILKQSRVLVVGVGGLGCASAAALCAAGVGLLRLVDADKVELSNLQRQLLFRSQDIGRAKVAVAADALSQLNPHCRAEVLPEAFSAANAAALLAGIDWVLDGTDNFVSRVALSRACQQHKVNLLSAAVIGLQGQLMLWPHRQHSEPSYHQLFQDLTDQSGNCASLGVLAPLPALIGHWQATVLLQQLLQPSAAAALWQLDAHHWQLKKFPLPAAVTT</sequence>
<proteinExistence type="predicted"/>
<dbReference type="EMBL" id="JBHSGB010000004">
    <property type="protein sequence ID" value="MFC4654136.1"/>
    <property type="molecule type" value="Genomic_DNA"/>
</dbReference>
<protein>
    <submittedName>
        <fullName evidence="3">HesA/MoeB/ThiF family protein</fullName>
    </submittedName>
</protein>
<organism evidence="3 4">
    <name type="scientific">Rheinheimera marina</name>
    <dbReference type="NCBI Taxonomy" id="1774958"/>
    <lineage>
        <taxon>Bacteria</taxon>
        <taxon>Pseudomonadati</taxon>
        <taxon>Pseudomonadota</taxon>
        <taxon>Gammaproteobacteria</taxon>
        <taxon>Chromatiales</taxon>
        <taxon>Chromatiaceae</taxon>
        <taxon>Rheinheimera</taxon>
    </lineage>
</organism>
<dbReference type="SUPFAM" id="SSF69572">
    <property type="entry name" value="Activating enzymes of the ubiquitin-like proteins"/>
    <property type="match status" value="1"/>
</dbReference>
<evidence type="ECO:0000259" key="2">
    <source>
        <dbReference type="Pfam" id="PF00899"/>
    </source>
</evidence>
<evidence type="ECO:0000313" key="3">
    <source>
        <dbReference type="EMBL" id="MFC4654136.1"/>
    </source>
</evidence>
<dbReference type="Gene3D" id="3.40.50.720">
    <property type="entry name" value="NAD(P)-binding Rossmann-like Domain"/>
    <property type="match status" value="1"/>
</dbReference>
<evidence type="ECO:0000256" key="1">
    <source>
        <dbReference type="SAM" id="Phobius"/>
    </source>
</evidence>
<feature type="domain" description="THIF-type NAD/FAD binding fold" evidence="2">
    <location>
        <begin position="10"/>
        <end position="235"/>
    </location>
</feature>
<dbReference type="PANTHER" id="PTHR43267">
    <property type="entry name" value="TRNA THREONYLCARBAMOYLADENOSINE DEHYDRATASE"/>
    <property type="match status" value="1"/>
</dbReference>
<dbReference type="PANTHER" id="PTHR43267:SF1">
    <property type="entry name" value="TRNA THREONYLCARBAMOYLADENOSINE DEHYDRATASE"/>
    <property type="match status" value="1"/>
</dbReference>
<keyword evidence="1" id="KW-0472">Membrane</keyword>
<evidence type="ECO:0000313" key="4">
    <source>
        <dbReference type="Proteomes" id="UP001595962"/>
    </source>
</evidence>
<feature type="transmembrane region" description="Helical" evidence="1">
    <location>
        <begin position="32"/>
        <end position="56"/>
    </location>
</feature>
<reference evidence="4" key="1">
    <citation type="journal article" date="2019" name="Int. J. Syst. Evol. Microbiol.">
        <title>The Global Catalogue of Microorganisms (GCM) 10K type strain sequencing project: providing services to taxonomists for standard genome sequencing and annotation.</title>
        <authorList>
            <consortium name="The Broad Institute Genomics Platform"/>
            <consortium name="The Broad Institute Genome Sequencing Center for Infectious Disease"/>
            <person name="Wu L."/>
            <person name="Ma J."/>
        </authorList>
    </citation>
    <scope>NUCLEOTIDE SEQUENCE [LARGE SCALE GENOMIC DNA]</scope>
    <source>
        <strain evidence="4">DT28</strain>
    </source>
</reference>
<dbReference type="CDD" id="cd00757">
    <property type="entry name" value="ThiF_MoeB_HesA_family"/>
    <property type="match status" value="1"/>
</dbReference>
<keyword evidence="1" id="KW-0812">Transmembrane</keyword>
<dbReference type="InterPro" id="IPR035985">
    <property type="entry name" value="Ubiquitin-activating_enz"/>
</dbReference>
<dbReference type="InterPro" id="IPR000594">
    <property type="entry name" value="ThiF_NAD_FAD-bd"/>
</dbReference>
<comment type="caution">
    <text evidence="3">The sequence shown here is derived from an EMBL/GenBank/DDBJ whole genome shotgun (WGS) entry which is preliminary data.</text>
</comment>
<accession>A0ABV9JII6</accession>
<dbReference type="InterPro" id="IPR045886">
    <property type="entry name" value="ThiF/MoeB/HesA"/>
</dbReference>
<keyword evidence="4" id="KW-1185">Reference proteome</keyword>
<dbReference type="Pfam" id="PF00899">
    <property type="entry name" value="ThiF"/>
    <property type="match status" value="1"/>
</dbReference>
<keyword evidence="1" id="KW-1133">Transmembrane helix</keyword>
<dbReference type="Proteomes" id="UP001595962">
    <property type="component" value="Unassembled WGS sequence"/>
</dbReference>
<name>A0ABV9JII6_9GAMM</name>